<evidence type="ECO:0000313" key="4">
    <source>
        <dbReference type="Proteomes" id="UP000823775"/>
    </source>
</evidence>
<keyword evidence="4" id="KW-1185">Reference proteome</keyword>
<protein>
    <submittedName>
        <fullName evidence="3">Uncharacterized protein</fullName>
    </submittedName>
</protein>
<comment type="caution">
    <text evidence="3">The sequence shown here is derived from an EMBL/GenBank/DDBJ whole genome shotgun (WGS) entry which is preliminary data.</text>
</comment>
<evidence type="ECO:0000256" key="1">
    <source>
        <dbReference type="SAM" id="Coils"/>
    </source>
</evidence>
<feature type="compositionally biased region" description="Basic residues" evidence="2">
    <location>
        <begin position="1"/>
        <end position="10"/>
    </location>
</feature>
<dbReference type="EMBL" id="JACEIK010001717">
    <property type="protein sequence ID" value="MCD7471716.1"/>
    <property type="molecule type" value="Genomic_DNA"/>
</dbReference>
<name>A0ABS8TJL9_DATST</name>
<evidence type="ECO:0000313" key="3">
    <source>
        <dbReference type="EMBL" id="MCD7471716.1"/>
    </source>
</evidence>
<feature type="coiled-coil region" evidence="1">
    <location>
        <begin position="60"/>
        <end position="94"/>
    </location>
</feature>
<feature type="region of interest" description="Disordered" evidence="2">
    <location>
        <begin position="1"/>
        <end position="31"/>
    </location>
</feature>
<keyword evidence="1" id="KW-0175">Coiled coil</keyword>
<evidence type="ECO:0000256" key="2">
    <source>
        <dbReference type="SAM" id="MobiDB-lite"/>
    </source>
</evidence>
<sequence>MASKAFKKVMKATWGETSDEESEGEKVENDNLALMARSDLESEGESSKFENIHKTFTAGNSKLEETVSAQKAENNKSEETISSLKAELLNIKKEKTVSNELINNDQESLEAEFTP</sequence>
<reference evidence="3 4" key="1">
    <citation type="journal article" date="2021" name="BMC Genomics">
        <title>Datura genome reveals duplications of psychoactive alkaloid biosynthetic genes and high mutation rate following tissue culture.</title>
        <authorList>
            <person name="Rajewski A."/>
            <person name="Carter-House D."/>
            <person name="Stajich J."/>
            <person name="Litt A."/>
        </authorList>
    </citation>
    <scope>NUCLEOTIDE SEQUENCE [LARGE SCALE GENOMIC DNA]</scope>
    <source>
        <strain evidence="3">AR-01</strain>
    </source>
</reference>
<accession>A0ABS8TJL9</accession>
<organism evidence="3 4">
    <name type="scientific">Datura stramonium</name>
    <name type="common">Jimsonweed</name>
    <name type="synonym">Common thornapple</name>
    <dbReference type="NCBI Taxonomy" id="4076"/>
    <lineage>
        <taxon>Eukaryota</taxon>
        <taxon>Viridiplantae</taxon>
        <taxon>Streptophyta</taxon>
        <taxon>Embryophyta</taxon>
        <taxon>Tracheophyta</taxon>
        <taxon>Spermatophyta</taxon>
        <taxon>Magnoliopsida</taxon>
        <taxon>eudicotyledons</taxon>
        <taxon>Gunneridae</taxon>
        <taxon>Pentapetalae</taxon>
        <taxon>asterids</taxon>
        <taxon>lamiids</taxon>
        <taxon>Solanales</taxon>
        <taxon>Solanaceae</taxon>
        <taxon>Solanoideae</taxon>
        <taxon>Datureae</taxon>
        <taxon>Datura</taxon>
    </lineage>
</organism>
<dbReference type="Proteomes" id="UP000823775">
    <property type="component" value="Unassembled WGS sequence"/>
</dbReference>
<proteinExistence type="predicted"/>
<gene>
    <name evidence="3" type="ORF">HAX54_012345</name>
</gene>